<reference evidence="3" key="1">
    <citation type="submission" date="2019-08" db="EMBL/GenBank/DDBJ databases">
        <authorList>
            <person name="Liu F."/>
        </authorList>
    </citation>
    <scope>NUCLEOTIDE SEQUENCE [LARGE SCALE GENOMIC DNA]</scope>
    <source>
        <strain evidence="3">PA1801</strain>
        <tissue evidence="3">Leaf</tissue>
    </source>
</reference>
<dbReference type="Gene3D" id="3.60.10.10">
    <property type="entry name" value="Endonuclease/exonuclease/phosphatase"/>
    <property type="match status" value="1"/>
</dbReference>
<feature type="domain" description="Reverse transcriptase" evidence="2">
    <location>
        <begin position="506"/>
        <end position="707"/>
    </location>
</feature>
<dbReference type="PANTHER" id="PTHR46890">
    <property type="entry name" value="NON-LTR RETROLELEMENT REVERSE TRANSCRIPTASE-LIKE PROTEIN-RELATED"/>
    <property type="match status" value="1"/>
</dbReference>
<dbReference type="InterPro" id="IPR000477">
    <property type="entry name" value="RT_dom"/>
</dbReference>
<dbReference type="SUPFAM" id="SSF56219">
    <property type="entry name" value="DNase I-like"/>
    <property type="match status" value="1"/>
</dbReference>
<keyword evidence="4" id="KW-1185">Reference proteome</keyword>
<dbReference type="OrthoDB" id="428918at2759"/>
<proteinExistence type="predicted"/>
<dbReference type="InterPro" id="IPR043502">
    <property type="entry name" value="DNA/RNA_pol_sf"/>
</dbReference>
<dbReference type="PANTHER" id="PTHR46890:SF48">
    <property type="entry name" value="RNA-DIRECTED DNA POLYMERASE"/>
    <property type="match status" value="1"/>
</dbReference>
<feature type="region of interest" description="Disordered" evidence="1">
    <location>
        <begin position="87"/>
        <end position="106"/>
    </location>
</feature>
<comment type="caution">
    <text evidence="3">The sequence shown here is derived from an EMBL/GenBank/DDBJ whole genome shotgun (WGS) entry which is preliminary data.</text>
</comment>
<dbReference type="InterPro" id="IPR036691">
    <property type="entry name" value="Endo/exonu/phosph_ase_sf"/>
</dbReference>
<dbReference type="CDD" id="cd01650">
    <property type="entry name" value="RT_nLTR_like"/>
    <property type="match status" value="1"/>
</dbReference>
<evidence type="ECO:0000256" key="1">
    <source>
        <dbReference type="SAM" id="MobiDB-lite"/>
    </source>
</evidence>
<dbReference type="Proteomes" id="UP000325315">
    <property type="component" value="Unassembled WGS sequence"/>
</dbReference>
<dbReference type="Pfam" id="PF00078">
    <property type="entry name" value="RVT_1"/>
    <property type="match status" value="1"/>
</dbReference>
<dbReference type="InterPro" id="IPR052343">
    <property type="entry name" value="Retrotransposon-Effector_Assoc"/>
</dbReference>
<name>A0A5B6W393_9ROSI</name>
<dbReference type="EMBL" id="SMMG02000005">
    <property type="protein sequence ID" value="KAA3475693.1"/>
    <property type="molecule type" value="Genomic_DNA"/>
</dbReference>
<dbReference type="PROSITE" id="PS50878">
    <property type="entry name" value="RT_POL"/>
    <property type="match status" value="1"/>
</dbReference>
<evidence type="ECO:0000313" key="3">
    <source>
        <dbReference type="EMBL" id="KAA3475693.1"/>
    </source>
</evidence>
<accession>A0A5B6W393</accession>
<evidence type="ECO:0000259" key="2">
    <source>
        <dbReference type="PROSITE" id="PS50878"/>
    </source>
</evidence>
<protein>
    <submittedName>
        <fullName evidence="3">Retrovirus-related Pol polyprotein LINE-1</fullName>
    </submittedName>
</protein>
<sequence>MNSKVVLDDLQVIKKVGPAHKNIDILITEAGNPHSIDIVGRNITAKVSSTITDGPILFKPVEDSPKADSVQSINESVSFCVNKSTLNTETGSSSSHPSFNDTSGVEGFLTSSEPVSTKESMAEVQMFDALGGPNNNRHTAVSFKEKGSTDGINKNRASGKLMGGKEGGFRATRKINKITHGKGGNFKAKNSSKIPLSDTISRLSKAISSNQNEASDDLGYIGPSYTWQRGNMSERLDRALANDAWISAFPHALVYHLPRIKSDHRPIFLKTKPMINALRGRPFRFLAGWTQHAKFKDLVSSKWRYLGNMAVSLAEFTSHVKDWNRSTYGYIGTRKRQLLKSIGTIQKAMDQSSSSRLVNLEMEVRDELENVLNHEELLWRQKARCDWLQFGDRNTKFFHSRTMQRRKFNRILALRISSREWCFEQDILSDEAVKFFEDLYGENPSPMPDIPSDIFTSLKENDIHFLNKPVLNEEIKKALFDMAPLKAPGSDGFHAHFFQSQWDLVGGAVCEWIEEELNNTLIVIVPKKKNLEDFIHFRPISLCSVLYKIVMKVIANRFKVVFPDYISAEQAGFIAGRNISDNIIIAQEVIHSMRSKKEGKNWMAIKLDLEKAYDRVSWNFIEVSLVAAGILEKLRKVIMNILWNGVSSRSFKPVRWIRQGCPLSPYLFVLCMEWLGYLIKSEMKTGKWQPIRLSRSGPALSHLFFCK</sequence>
<gene>
    <name evidence="3" type="ORF">EPI10_025843</name>
</gene>
<feature type="region of interest" description="Disordered" evidence="1">
    <location>
        <begin position="145"/>
        <end position="166"/>
    </location>
</feature>
<organism evidence="3 4">
    <name type="scientific">Gossypium australe</name>
    <dbReference type="NCBI Taxonomy" id="47621"/>
    <lineage>
        <taxon>Eukaryota</taxon>
        <taxon>Viridiplantae</taxon>
        <taxon>Streptophyta</taxon>
        <taxon>Embryophyta</taxon>
        <taxon>Tracheophyta</taxon>
        <taxon>Spermatophyta</taxon>
        <taxon>Magnoliopsida</taxon>
        <taxon>eudicotyledons</taxon>
        <taxon>Gunneridae</taxon>
        <taxon>Pentapetalae</taxon>
        <taxon>rosids</taxon>
        <taxon>malvids</taxon>
        <taxon>Malvales</taxon>
        <taxon>Malvaceae</taxon>
        <taxon>Malvoideae</taxon>
        <taxon>Gossypium</taxon>
    </lineage>
</organism>
<dbReference type="AlphaFoldDB" id="A0A5B6W393"/>
<evidence type="ECO:0000313" key="4">
    <source>
        <dbReference type="Proteomes" id="UP000325315"/>
    </source>
</evidence>
<dbReference type="SUPFAM" id="SSF56672">
    <property type="entry name" value="DNA/RNA polymerases"/>
    <property type="match status" value="1"/>
</dbReference>